<comment type="caution">
    <text evidence="1">The sequence shown here is derived from an EMBL/GenBank/DDBJ whole genome shotgun (WGS) entry which is preliminary data.</text>
</comment>
<keyword evidence="2" id="KW-1185">Reference proteome</keyword>
<gene>
    <name evidence="1" type="ORF">DFR29_12436</name>
</gene>
<sequence>MREFLLSQLRTKRGRWRVAQVEQVRHVCTRALSSSEETGGAQREP</sequence>
<dbReference type="AlphaFoldDB" id="A0A4R6YL22"/>
<protein>
    <submittedName>
        <fullName evidence="1">Uncharacterized protein</fullName>
    </submittedName>
</protein>
<proteinExistence type="predicted"/>
<reference evidence="1 2" key="1">
    <citation type="submission" date="2019-03" db="EMBL/GenBank/DDBJ databases">
        <title>Genomic Encyclopedia of Type Strains, Phase IV (KMG-IV): sequencing the most valuable type-strain genomes for metagenomic binning, comparative biology and taxonomic classification.</title>
        <authorList>
            <person name="Goeker M."/>
        </authorList>
    </citation>
    <scope>NUCLEOTIDE SEQUENCE [LARGE SCALE GENOMIC DNA]</scope>
    <source>
        <strain evidence="1 2">DSM 21667</strain>
    </source>
</reference>
<evidence type="ECO:0000313" key="1">
    <source>
        <dbReference type="EMBL" id="TDR37739.1"/>
    </source>
</evidence>
<evidence type="ECO:0000313" key="2">
    <source>
        <dbReference type="Proteomes" id="UP000295293"/>
    </source>
</evidence>
<organism evidence="1 2">
    <name type="scientific">Tahibacter aquaticus</name>
    <dbReference type="NCBI Taxonomy" id="520092"/>
    <lineage>
        <taxon>Bacteria</taxon>
        <taxon>Pseudomonadati</taxon>
        <taxon>Pseudomonadota</taxon>
        <taxon>Gammaproteobacteria</taxon>
        <taxon>Lysobacterales</taxon>
        <taxon>Rhodanobacteraceae</taxon>
        <taxon>Tahibacter</taxon>
    </lineage>
</organism>
<name>A0A4R6YL22_9GAMM</name>
<dbReference type="Proteomes" id="UP000295293">
    <property type="component" value="Unassembled WGS sequence"/>
</dbReference>
<dbReference type="EMBL" id="SNZH01000024">
    <property type="protein sequence ID" value="TDR37739.1"/>
    <property type="molecule type" value="Genomic_DNA"/>
</dbReference>
<accession>A0A4R6YL22</accession>